<keyword evidence="1" id="KW-1133">Transmembrane helix</keyword>
<name>A0ABD5NJW4_9EURY</name>
<proteinExistence type="predicted"/>
<dbReference type="EMBL" id="JBHSAQ010000001">
    <property type="protein sequence ID" value="MFC3957055.1"/>
    <property type="molecule type" value="Genomic_DNA"/>
</dbReference>
<dbReference type="Pfam" id="PF25231">
    <property type="entry name" value="DUF7847"/>
    <property type="match status" value="1"/>
</dbReference>
<evidence type="ECO:0000313" key="3">
    <source>
        <dbReference type="EMBL" id="MFC3957055.1"/>
    </source>
</evidence>
<protein>
    <recommendedName>
        <fullName evidence="2">DUF7847 domain-containing protein</fullName>
    </recommendedName>
</protein>
<dbReference type="InterPro" id="IPR057169">
    <property type="entry name" value="DUF7847"/>
</dbReference>
<accession>A0ABD5NJW4</accession>
<evidence type="ECO:0000259" key="2">
    <source>
        <dbReference type="Pfam" id="PF25231"/>
    </source>
</evidence>
<feature type="domain" description="DUF7847" evidence="2">
    <location>
        <begin position="4"/>
        <end position="231"/>
    </location>
</feature>
<feature type="transmembrane region" description="Helical" evidence="1">
    <location>
        <begin position="135"/>
        <end position="156"/>
    </location>
</feature>
<dbReference type="Proteomes" id="UP001595846">
    <property type="component" value="Unassembled WGS sequence"/>
</dbReference>
<keyword evidence="1" id="KW-0812">Transmembrane</keyword>
<dbReference type="GeneID" id="73904781"/>
<feature type="transmembrane region" description="Helical" evidence="1">
    <location>
        <begin position="111"/>
        <end position="129"/>
    </location>
</feature>
<keyword evidence="4" id="KW-1185">Reference proteome</keyword>
<feature type="transmembrane region" description="Helical" evidence="1">
    <location>
        <begin position="177"/>
        <end position="196"/>
    </location>
</feature>
<reference evidence="3 4" key="1">
    <citation type="journal article" date="2019" name="Int. J. Syst. Evol. Microbiol.">
        <title>The Global Catalogue of Microorganisms (GCM) 10K type strain sequencing project: providing services to taxonomists for standard genome sequencing and annotation.</title>
        <authorList>
            <consortium name="The Broad Institute Genomics Platform"/>
            <consortium name="The Broad Institute Genome Sequencing Center for Infectious Disease"/>
            <person name="Wu L."/>
            <person name="Ma J."/>
        </authorList>
    </citation>
    <scope>NUCLEOTIDE SEQUENCE [LARGE SCALE GENOMIC DNA]</scope>
    <source>
        <strain evidence="3 4">IBRC-M 10256</strain>
    </source>
</reference>
<feature type="transmembrane region" description="Helical" evidence="1">
    <location>
        <begin position="21"/>
        <end position="47"/>
    </location>
</feature>
<gene>
    <name evidence="3" type="ORF">ACFOUR_01535</name>
</gene>
<comment type="caution">
    <text evidence="3">The sequence shown here is derived from an EMBL/GenBank/DDBJ whole genome shotgun (WGS) entry which is preliminary data.</text>
</comment>
<keyword evidence="1" id="KW-0472">Membrane</keyword>
<sequence>MTVDIGQSLSEGTGRTFERNGLILVAAWVLLGSASLLASNSLIAGLFDILFADMSAESPEFGPALDISPLIALIALLCLSLVSLVFSAGALRTFVTNETETLPQQYFTRNLGWMLLNLVVGGLVFYIALTIGFTLLFFPGLFLLVCLYFWYVLVVVEDQNFVEAFSNSWALTKGNRLHLFALGAIVVVLFYIASAVPAMIPGWIGFGLSGIVTAVVGVFNLATAARTYVQLADDTPSTTA</sequence>
<evidence type="ECO:0000256" key="1">
    <source>
        <dbReference type="SAM" id="Phobius"/>
    </source>
</evidence>
<evidence type="ECO:0000313" key="4">
    <source>
        <dbReference type="Proteomes" id="UP001595846"/>
    </source>
</evidence>
<organism evidence="3 4">
    <name type="scientific">Halovivax cerinus</name>
    <dbReference type="NCBI Taxonomy" id="1487865"/>
    <lineage>
        <taxon>Archaea</taxon>
        <taxon>Methanobacteriati</taxon>
        <taxon>Methanobacteriota</taxon>
        <taxon>Stenosarchaea group</taxon>
        <taxon>Halobacteria</taxon>
        <taxon>Halobacteriales</taxon>
        <taxon>Natrialbaceae</taxon>
        <taxon>Halovivax</taxon>
    </lineage>
</organism>
<feature type="transmembrane region" description="Helical" evidence="1">
    <location>
        <begin position="202"/>
        <end position="222"/>
    </location>
</feature>
<feature type="transmembrane region" description="Helical" evidence="1">
    <location>
        <begin position="67"/>
        <end position="91"/>
    </location>
</feature>
<dbReference type="RefSeq" id="WP_256532014.1">
    <property type="nucleotide sequence ID" value="NZ_CP101824.1"/>
</dbReference>
<dbReference type="AlphaFoldDB" id="A0ABD5NJW4"/>